<dbReference type="Proteomes" id="UP000828390">
    <property type="component" value="Unassembled WGS sequence"/>
</dbReference>
<gene>
    <name evidence="1" type="ORF">DPMN_053381</name>
</gene>
<accession>A0A9D4CNN1</accession>
<evidence type="ECO:0000313" key="2">
    <source>
        <dbReference type="Proteomes" id="UP000828390"/>
    </source>
</evidence>
<dbReference type="AlphaFoldDB" id="A0A9D4CNN1"/>
<comment type="caution">
    <text evidence="1">The sequence shown here is derived from an EMBL/GenBank/DDBJ whole genome shotgun (WGS) entry which is preliminary data.</text>
</comment>
<protein>
    <submittedName>
        <fullName evidence="1">Uncharacterized protein</fullName>
    </submittedName>
</protein>
<reference evidence="1" key="2">
    <citation type="submission" date="2020-11" db="EMBL/GenBank/DDBJ databases">
        <authorList>
            <person name="McCartney M.A."/>
            <person name="Auch B."/>
            <person name="Kono T."/>
            <person name="Mallez S."/>
            <person name="Becker A."/>
            <person name="Gohl D.M."/>
            <person name="Silverstein K.A.T."/>
            <person name="Koren S."/>
            <person name="Bechman K.B."/>
            <person name="Herman A."/>
            <person name="Abrahante J.E."/>
            <person name="Garbe J."/>
        </authorList>
    </citation>
    <scope>NUCLEOTIDE SEQUENCE</scope>
    <source>
        <strain evidence="1">Duluth1</strain>
        <tissue evidence="1">Whole animal</tissue>
    </source>
</reference>
<evidence type="ECO:0000313" key="1">
    <source>
        <dbReference type="EMBL" id="KAH3727446.1"/>
    </source>
</evidence>
<sequence>MDLAEYLFNLKDKETKAITKAEADHVMKLWFKMSPYDQSPTKYKDQYQTQLIKGRFKAPKTSRIQLIPGVQSVKRQENYTTSHDITSCSICQFLS</sequence>
<proteinExistence type="predicted"/>
<reference evidence="1" key="1">
    <citation type="journal article" date="2019" name="bioRxiv">
        <title>The Genome of the Zebra Mussel, Dreissena polymorpha: A Resource for Invasive Species Research.</title>
        <authorList>
            <person name="McCartney M.A."/>
            <person name="Auch B."/>
            <person name="Kono T."/>
            <person name="Mallez S."/>
            <person name="Zhang Y."/>
            <person name="Obille A."/>
            <person name="Becker A."/>
            <person name="Abrahante J.E."/>
            <person name="Garbe J."/>
            <person name="Badalamenti J.P."/>
            <person name="Herman A."/>
            <person name="Mangelson H."/>
            <person name="Liachko I."/>
            <person name="Sullivan S."/>
            <person name="Sone E.D."/>
            <person name="Koren S."/>
            <person name="Silverstein K.A.T."/>
            <person name="Beckman K.B."/>
            <person name="Gohl D.M."/>
        </authorList>
    </citation>
    <scope>NUCLEOTIDE SEQUENCE</scope>
    <source>
        <strain evidence="1">Duluth1</strain>
        <tissue evidence="1">Whole animal</tissue>
    </source>
</reference>
<dbReference type="EMBL" id="JAIWYP010000012">
    <property type="protein sequence ID" value="KAH3727446.1"/>
    <property type="molecule type" value="Genomic_DNA"/>
</dbReference>
<name>A0A9D4CNN1_DREPO</name>
<organism evidence="1 2">
    <name type="scientific">Dreissena polymorpha</name>
    <name type="common">Zebra mussel</name>
    <name type="synonym">Mytilus polymorpha</name>
    <dbReference type="NCBI Taxonomy" id="45954"/>
    <lineage>
        <taxon>Eukaryota</taxon>
        <taxon>Metazoa</taxon>
        <taxon>Spiralia</taxon>
        <taxon>Lophotrochozoa</taxon>
        <taxon>Mollusca</taxon>
        <taxon>Bivalvia</taxon>
        <taxon>Autobranchia</taxon>
        <taxon>Heteroconchia</taxon>
        <taxon>Euheterodonta</taxon>
        <taxon>Imparidentia</taxon>
        <taxon>Neoheterodontei</taxon>
        <taxon>Myida</taxon>
        <taxon>Dreissenoidea</taxon>
        <taxon>Dreissenidae</taxon>
        <taxon>Dreissena</taxon>
    </lineage>
</organism>
<keyword evidence="2" id="KW-1185">Reference proteome</keyword>